<dbReference type="RefSeq" id="WP_074976000.1">
    <property type="nucleotide sequence ID" value="NZ_FPBZ01000028.1"/>
</dbReference>
<keyword evidence="1" id="KW-1277">Toxin-antitoxin system</keyword>
<dbReference type="InterPro" id="IPR014795">
    <property type="entry name" value="TacA_1-like"/>
</dbReference>
<dbReference type="PANTHER" id="PTHR35401">
    <property type="entry name" value="COPG FAMILY HELIX-TURN-HELIX PROTEIN-RELATED-RELATED"/>
    <property type="match status" value="1"/>
</dbReference>
<evidence type="ECO:0000256" key="2">
    <source>
        <dbReference type="ARBA" id="ARBA00049988"/>
    </source>
</evidence>
<gene>
    <name evidence="3" type="ORF">SAMN05216417_12819</name>
</gene>
<dbReference type="Proteomes" id="UP000182649">
    <property type="component" value="Unassembled WGS sequence"/>
</dbReference>
<dbReference type="EMBL" id="FPBZ01000028">
    <property type="protein sequence ID" value="SFU76966.1"/>
    <property type="molecule type" value="Genomic_DNA"/>
</dbReference>
<dbReference type="OrthoDB" id="7569726at2"/>
<dbReference type="Pfam" id="PF08681">
    <property type="entry name" value="TacA1"/>
    <property type="match status" value="1"/>
</dbReference>
<evidence type="ECO:0000313" key="4">
    <source>
        <dbReference type="Proteomes" id="UP000182649"/>
    </source>
</evidence>
<proteinExistence type="inferred from homology"/>
<dbReference type="SUPFAM" id="SSF47598">
    <property type="entry name" value="Ribbon-helix-helix"/>
    <property type="match status" value="1"/>
</dbReference>
<dbReference type="GO" id="GO:0006355">
    <property type="term" value="P:regulation of DNA-templated transcription"/>
    <property type="evidence" value="ECO:0007669"/>
    <property type="project" value="InterPro"/>
</dbReference>
<name>A0A1I7IVK3_9PROT</name>
<sequence>MLHTEIGKTVKRTRTERLEARVNVEQKRLFARAAALQGRSVTDFVLSSAEEAAVRTIQNYELIQISGRDRDFFVESVLNAREPSKKLREAAARYKARMGM</sequence>
<evidence type="ECO:0000256" key="1">
    <source>
        <dbReference type="ARBA" id="ARBA00022649"/>
    </source>
</evidence>
<comment type="similarity">
    <text evidence="2">Belongs to the TacA antitoxin family.</text>
</comment>
<dbReference type="Gene3D" id="1.20.5.780">
    <property type="entry name" value="Single helix bin"/>
    <property type="match status" value="1"/>
</dbReference>
<protein>
    <submittedName>
        <fullName evidence="3">Uncharacterized conserved protein, DUF1778 family</fullName>
    </submittedName>
</protein>
<dbReference type="AlphaFoldDB" id="A0A1I7IVK3"/>
<organism evidence="3 4">
    <name type="scientific">Nitrosospira multiformis</name>
    <dbReference type="NCBI Taxonomy" id="1231"/>
    <lineage>
        <taxon>Bacteria</taxon>
        <taxon>Pseudomonadati</taxon>
        <taxon>Pseudomonadota</taxon>
        <taxon>Betaproteobacteria</taxon>
        <taxon>Nitrosomonadales</taxon>
        <taxon>Nitrosomonadaceae</taxon>
        <taxon>Nitrosospira</taxon>
    </lineage>
</organism>
<dbReference type="InterPro" id="IPR010985">
    <property type="entry name" value="Ribbon_hlx_hlx"/>
</dbReference>
<accession>A0A1I7IVK3</accession>
<reference evidence="4" key="1">
    <citation type="submission" date="2016-10" db="EMBL/GenBank/DDBJ databases">
        <authorList>
            <person name="Varghese N."/>
            <person name="Submissions S."/>
        </authorList>
    </citation>
    <scope>NUCLEOTIDE SEQUENCE [LARGE SCALE GENOMIC DNA]</scope>
    <source>
        <strain evidence="4">Nl14</strain>
    </source>
</reference>
<evidence type="ECO:0000313" key="3">
    <source>
        <dbReference type="EMBL" id="SFU76966.1"/>
    </source>
</evidence>
<dbReference type="PANTHER" id="PTHR35401:SF2">
    <property type="entry name" value="ABC-TYPE TRANSPORT SYSTEM"/>
    <property type="match status" value="1"/>
</dbReference>